<comment type="similarity">
    <text evidence="1 6">Belongs to the glycosyl hydrolase 43 family.</text>
</comment>
<evidence type="ECO:0000256" key="2">
    <source>
        <dbReference type="ARBA" id="ARBA00022801"/>
    </source>
</evidence>
<dbReference type="InterPro" id="IPR051795">
    <property type="entry name" value="Glycosyl_Hydrlase_43"/>
</dbReference>
<accession>A0A7Y9FE21</accession>
<evidence type="ECO:0000256" key="6">
    <source>
        <dbReference type="RuleBase" id="RU361187"/>
    </source>
</evidence>
<dbReference type="EMBL" id="BONN01000006">
    <property type="protein sequence ID" value="GIG33253.1"/>
    <property type="molecule type" value="Genomic_DNA"/>
</dbReference>
<dbReference type="RefSeq" id="WP_140460747.1">
    <property type="nucleotide sequence ID" value="NZ_BAABFI010000005.1"/>
</dbReference>
<dbReference type="InterPro" id="IPR023296">
    <property type="entry name" value="Glyco_hydro_beta-prop_sf"/>
</dbReference>
<dbReference type="Pfam" id="PF17851">
    <property type="entry name" value="GH43_C2"/>
    <property type="match status" value="1"/>
</dbReference>
<evidence type="ECO:0000256" key="4">
    <source>
        <dbReference type="PIRSR" id="PIRSR606710-1"/>
    </source>
</evidence>
<evidence type="ECO:0000256" key="7">
    <source>
        <dbReference type="SAM" id="MobiDB-lite"/>
    </source>
</evidence>
<dbReference type="InterPro" id="IPR006710">
    <property type="entry name" value="Glyco_hydro_43"/>
</dbReference>
<organism evidence="10 11">
    <name type="scientific">Cellulomonas oligotrophica</name>
    <dbReference type="NCBI Taxonomy" id="931536"/>
    <lineage>
        <taxon>Bacteria</taxon>
        <taxon>Bacillati</taxon>
        <taxon>Actinomycetota</taxon>
        <taxon>Actinomycetes</taxon>
        <taxon>Micrococcales</taxon>
        <taxon>Cellulomonadaceae</taxon>
        <taxon>Cellulomonas</taxon>
    </lineage>
</organism>
<feature type="active site" description="Proton acceptor" evidence="4">
    <location>
        <position position="16"/>
    </location>
</feature>
<evidence type="ECO:0000256" key="1">
    <source>
        <dbReference type="ARBA" id="ARBA00009865"/>
    </source>
</evidence>
<dbReference type="GO" id="GO:0005975">
    <property type="term" value="P:carbohydrate metabolic process"/>
    <property type="evidence" value="ECO:0007669"/>
    <property type="project" value="InterPro"/>
</dbReference>
<evidence type="ECO:0000313" key="9">
    <source>
        <dbReference type="EMBL" id="GIG33253.1"/>
    </source>
</evidence>
<feature type="active site" description="Proton donor" evidence="4">
    <location>
        <position position="182"/>
    </location>
</feature>
<dbReference type="SUPFAM" id="SSF49899">
    <property type="entry name" value="Concanavalin A-like lectins/glucanases"/>
    <property type="match status" value="1"/>
</dbReference>
<evidence type="ECO:0000259" key="8">
    <source>
        <dbReference type="Pfam" id="PF17851"/>
    </source>
</evidence>
<dbReference type="PANTHER" id="PTHR42812:SF12">
    <property type="entry name" value="BETA-XYLOSIDASE-RELATED"/>
    <property type="match status" value="1"/>
</dbReference>
<dbReference type="Gene3D" id="2.60.120.200">
    <property type="match status" value="1"/>
</dbReference>
<protein>
    <submittedName>
        <fullName evidence="10">Beta-xylosidase</fullName>
    </submittedName>
    <submittedName>
        <fullName evidence="9">Glycoside hydrolase 43 family protein</fullName>
    </submittedName>
</protein>
<dbReference type="InterPro" id="IPR041542">
    <property type="entry name" value="GH43_C2"/>
</dbReference>
<dbReference type="SUPFAM" id="SSF75005">
    <property type="entry name" value="Arabinanase/levansucrase/invertase"/>
    <property type="match status" value="1"/>
</dbReference>
<dbReference type="Pfam" id="PF04616">
    <property type="entry name" value="Glyco_hydro_43"/>
    <property type="match status" value="1"/>
</dbReference>
<evidence type="ECO:0000256" key="3">
    <source>
        <dbReference type="ARBA" id="ARBA00023295"/>
    </source>
</evidence>
<dbReference type="Proteomes" id="UP000577956">
    <property type="component" value="Unassembled WGS sequence"/>
</dbReference>
<dbReference type="CDD" id="cd18617">
    <property type="entry name" value="GH43_XynB-like"/>
    <property type="match status" value="1"/>
</dbReference>
<feature type="domain" description="Beta-xylosidase C-terminal Concanavalin A-like" evidence="8">
    <location>
        <begin position="305"/>
        <end position="481"/>
    </location>
</feature>
<evidence type="ECO:0000256" key="5">
    <source>
        <dbReference type="PIRSR" id="PIRSR606710-2"/>
    </source>
</evidence>
<dbReference type="InterPro" id="IPR013320">
    <property type="entry name" value="ConA-like_dom_sf"/>
</dbReference>
<feature type="region of interest" description="Disordered" evidence="7">
    <location>
        <begin position="209"/>
        <end position="249"/>
    </location>
</feature>
<evidence type="ECO:0000313" key="12">
    <source>
        <dbReference type="Proteomes" id="UP000618382"/>
    </source>
</evidence>
<dbReference type="GO" id="GO:0004553">
    <property type="term" value="F:hydrolase activity, hydrolyzing O-glycosyl compounds"/>
    <property type="evidence" value="ECO:0007669"/>
    <property type="project" value="InterPro"/>
</dbReference>
<dbReference type="AlphaFoldDB" id="A0A7Y9FE21"/>
<dbReference type="Gene3D" id="2.115.10.20">
    <property type="entry name" value="Glycosyl hydrolase domain, family 43"/>
    <property type="match status" value="1"/>
</dbReference>
<evidence type="ECO:0000313" key="11">
    <source>
        <dbReference type="Proteomes" id="UP000577956"/>
    </source>
</evidence>
<dbReference type="PANTHER" id="PTHR42812">
    <property type="entry name" value="BETA-XYLOSIDASE"/>
    <property type="match status" value="1"/>
</dbReference>
<evidence type="ECO:0000313" key="10">
    <source>
        <dbReference type="EMBL" id="NYD85312.1"/>
    </source>
</evidence>
<feature type="compositionally biased region" description="Polar residues" evidence="7">
    <location>
        <begin position="227"/>
        <end position="242"/>
    </location>
</feature>
<feature type="site" description="Important for catalytic activity, responsible for pKa modulation of the active site Glu and correct orientation of both the proton donor and substrate" evidence="5">
    <location>
        <position position="122"/>
    </location>
</feature>
<sequence>MTTDLRNPTVAGFHPDPSVVRVGEDYWLACSTFEYLPGIPVLHSRDLTTWTRVGHVVTRPDQLAVAHVPTGGGAWAPTLRHHDGLFWVAVTDALGRGTLLFTAQDPAGPWSDGTVVEVDGIDPDLAWDEDGTCYLTYSALRLTGDRVGAHDGIEQVRIDPTTGRALETPRSLWSGTGLMFPEAPHLYRHDGWWYLVIAEGGTERGHSVSVARSTRPDGPFEGAPTNPVLSARSTSRPVQNTGHGDLVQTPDGGWAMVLLGMRTRGATRGFSPMGRETFSTHVSWQDGWPVVDPVELTAPGAGSFRDDLDGAVPDGEWIGLRRTPAELMDLTTRPGHALLRGEGTDLDDPRAVFVGIRQAHHRSRFAAQVDAADGLGGVAVRYDELHHYDVELGRGTVVARGRVAGIAQTWSAPAPDGPVTLWVETEPVTDVGFASMTSDVVRLGFDGPDGRVELAALDGRYLTAETAASFTGRVVGLYAVEGEVVVDGVTYDGRDD</sequence>
<dbReference type="EMBL" id="JACCBK010000001">
    <property type="protein sequence ID" value="NYD85312.1"/>
    <property type="molecule type" value="Genomic_DNA"/>
</dbReference>
<reference evidence="10 11" key="1">
    <citation type="submission" date="2020-07" db="EMBL/GenBank/DDBJ databases">
        <title>Sequencing the genomes of 1000 actinobacteria strains.</title>
        <authorList>
            <person name="Klenk H.-P."/>
        </authorList>
    </citation>
    <scope>NUCLEOTIDE SEQUENCE [LARGE SCALE GENOMIC DNA]</scope>
    <source>
        <strain evidence="10 11">DSM 24482</strain>
    </source>
</reference>
<keyword evidence="12" id="KW-1185">Reference proteome</keyword>
<gene>
    <name evidence="10" type="ORF">BKA21_000861</name>
    <name evidence="9" type="ORF">Col01nite_24120</name>
</gene>
<reference evidence="9 12" key="2">
    <citation type="submission" date="2021-01" db="EMBL/GenBank/DDBJ databases">
        <title>Whole genome shotgun sequence of Cellulomonas oligotrophica NBRC 109435.</title>
        <authorList>
            <person name="Komaki H."/>
            <person name="Tamura T."/>
        </authorList>
    </citation>
    <scope>NUCLEOTIDE SEQUENCE [LARGE SCALE GENOMIC DNA]</scope>
    <source>
        <strain evidence="9 12">NBRC 109435</strain>
    </source>
</reference>
<keyword evidence="3 6" id="KW-0326">Glycosidase</keyword>
<proteinExistence type="inferred from homology"/>
<name>A0A7Y9FE21_9CELL</name>
<comment type="caution">
    <text evidence="10">The sequence shown here is derived from an EMBL/GenBank/DDBJ whole genome shotgun (WGS) entry which is preliminary data.</text>
</comment>
<keyword evidence="2 6" id="KW-0378">Hydrolase</keyword>
<dbReference type="Proteomes" id="UP000618382">
    <property type="component" value="Unassembled WGS sequence"/>
</dbReference>